<dbReference type="KEGG" id="pdq:CL55_00002520"/>
<dbReference type="HOGENOM" id="CLU_791919_0_0_4"/>
<dbReference type="SUPFAM" id="SSF53756">
    <property type="entry name" value="UDP-Glycosyltransferase/glycogen phosphorylase"/>
    <property type="match status" value="1"/>
</dbReference>
<name>A0A0E3ZIQ2_9BURK</name>
<sequence>MTRLLIVYQSKPSIVPGLVKGFENAGLEIITFLANEHHHWVDKYVFHAVNKWAHNLRILKKREFLFSKHPLNHWNFLNTELIKSYKKNKPDFVLFIHGIHYSKATLSQIDAPKIGWLVDPVQDPQRLLLFSQNLDWYFSYSKIAIAALNKAGFMNTNYLPHAVDHHQFRYLPETKKNIDIAFVGKHSAHREKFILAALEITNKVSLYGSRWISPALSNFSLIKVIKGWECYGESLNRLYNSSKVVLSIIAKPESALETQSGINMRPYEILASGSLLLSDNYDELHPELKNNHNLILFNNLDEFKASLKRILDDEYMCEKIALEGRKFIKDRFSYDEMATIILSKYQKLLK</sequence>
<dbReference type="InterPro" id="IPR055259">
    <property type="entry name" value="YkvP/CgeB_Glyco_trans-like"/>
</dbReference>
<dbReference type="PATRIC" id="fig|576611.7.peg.254"/>
<gene>
    <name evidence="2" type="ORF">CL55_00002520</name>
</gene>
<dbReference type="AlphaFoldDB" id="A0A0E3ZIQ2"/>
<evidence type="ECO:0000313" key="2">
    <source>
        <dbReference type="EMBL" id="AKD24585.1"/>
    </source>
</evidence>
<evidence type="ECO:0000313" key="3">
    <source>
        <dbReference type="Proteomes" id="UP000061135"/>
    </source>
</evidence>
<proteinExistence type="predicted"/>
<dbReference type="EMBL" id="CP007501">
    <property type="protein sequence ID" value="AKD24585.1"/>
    <property type="molecule type" value="Genomic_DNA"/>
</dbReference>
<dbReference type="Gene3D" id="3.40.50.2000">
    <property type="entry name" value="Glycogen Phosphorylase B"/>
    <property type="match status" value="1"/>
</dbReference>
<protein>
    <recommendedName>
        <fullName evidence="1">Spore protein YkvP/CgeB glycosyl transferase-like domain-containing protein</fullName>
    </recommendedName>
</protein>
<dbReference type="Proteomes" id="UP000061135">
    <property type="component" value="Chromosome"/>
</dbReference>
<dbReference type="Pfam" id="PF13524">
    <property type="entry name" value="Glyco_trans_1_2"/>
    <property type="match status" value="1"/>
</dbReference>
<reference evidence="2 3" key="1">
    <citation type="submission" date="2014-03" db="EMBL/GenBank/DDBJ databases">
        <title>Genome of Polynucleobacter strain MWH-MoK4.</title>
        <authorList>
            <person name="Hahn M.W."/>
        </authorList>
    </citation>
    <scope>NUCLEOTIDE SEQUENCE [LARGE SCALE GENOMIC DNA]</scope>
    <source>
        <strain evidence="2 3">MWH-MoK4</strain>
    </source>
</reference>
<keyword evidence="3" id="KW-1185">Reference proteome</keyword>
<feature type="domain" description="Spore protein YkvP/CgeB glycosyl transferase-like" evidence="1">
    <location>
        <begin position="190"/>
        <end position="342"/>
    </location>
</feature>
<organism evidence="2 3">
    <name type="scientific">Polynucleobacter duraquae</name>
    <dbReference type="NCBI Taxonomy" id="1835254"/>
    <lineage>
        <taxon>Bacteria</taxon>
        <taxon>Pseudomonadati</taxon>
        <taxon>Pseudomonadota</taxon>
        <taxon>Betaproteobacteria</taxon>
        <taxon>Burkholderiales</taxon>
        <taxon>Burkholderiaceae</taxon>
        <taxon>Polynucleobacter</taxon>
    </lineage>
</organism>
<accession>A0A0E3ZIQ2</accession>
<dbReference type="RefSeq" id="WP_082091862.1">
    <property type="nucleotide sequence ID" value="NZ_CP007501.1"/>
</dbReference>
<dbReference type="STRING" id="1835254.CL55_00002520"/>
<evidence type="ECO:0000259" key="1">
    <source>
        <dbReference type="Pfam" id="PF13524"/>
    </source>
</evidence>
<dbReference type="OrthoDB" id="9800484at2"/>